<dbReference type="EMBL" id="LRGB01000868">
    <property type="protein sequence ID" value="KZS15680.1"/>
    <property type="molecule type" value="Genomic_DNA"/>
</dbReference>
<dbReference type="SUPFAM" id="SSF50494">
    <property type="entry name" value="Trypsin-like serine proteases"/>
    <property type="match status" value="2"/>
</dbReference>
<dbReference type="InterPro" id="IPR043504">
    <property type="entry name" value="Peptidase_S1_PA_chymotrypsin"/>
</dbReference>
<dbReference type="CDD" id="cd00190">
    <property type="entry name" value="Tryp_SPc"/>
    <property type="match status" value="2"/>
</dbReference>
<sequence>MKLVLLATLLTCAWAAPQRMPRLPLDVILKGRMQRPISSGRILGGTEVVPNSLPFQVSLQRRDANGIYSQVGGGSILDETTILNAAHGVVGITSFADFRIVAGEHSLSVDSGLEQIRQVSAILPHPGFDDITYEDDISLIFLAEPLDLTVASAKSITLPPPTSELDPPAGLMVTVSGWGTTTADGTISDVLRSVDVPVIADTECDLAYGGNDNYIAVFPSMMCAGDTINSRINYCPGDSGGPLFTGTGADAVQHGIISWGQACTYSQFPGTGDRTNHLKTTRQSLLPAKMKFVILATLLACAWAAPQRMVMPRLPASVIMKGKYQLIPSNRIVGGVEVVPNSLPFQVSLQRRSLAGTYSQSCGGSILDELTILDAAHCIAGANIDNLRIVAGEHSLSVDSGLEQNRLISRTATHPRYNSATYEDDISLLFLDAPLDLSVPSAKAIALPPPTSELDPPAGLIITVSGWGTTSSGGSISDVLRAVDIPVVSDADCDAAYGGTASAPAVFPSMMCAGDTTNGGIDSCQGDSGGPLFTGTGADAVQHGIVSWGQGCAFARFPGVYTQVSYFLDWIAAARG</sequence>
<evidence type="ECO:0000313" key="9">
    <source>
        <dbReference type="Proteomes" id="UP000076858"/>
    </source>
</evidence>
<dbReference type="GO" id="GO:0005576">
    <property type="term" value="C:extracellular region"/>
    <property type="evidence" value="ECO:0007669"/>
    <property type="project" value="UniProtKB-SubCell"/>
</dbReference>
<keyword evidence="2" id="KW-0964">Secreted</keyword>
<protein>
    <submittedName>
        <fullName evidence="8">Putative Ovochymase-2</fullName>
    </submittedName>
</protein>
<evidence type="ECO:0000256" key="4">
    <source>
        <dbReference type="ARBA" id="ARBA00023157"/>
    </source>
</evidence>
<reference evidence="8 9" key="1">
    <citation type="submission" date="2016-03" db="EMBL/GenBank/DDBJ databases">
        <title>EvidentialGene: Evidence-directed Construction of Genes on Genomes.</title>
        <authorList>
            <person name="Gilbert D.G."/>
            <person name="Choi J.-H."/>
            <person name="Mockaitis K."/>
            <person name="Colbourne J."/>
            <person name="Pfrender M."/>
        </authorList>
    </citation>
    <scope>NUCLEOTIDE SEQUENCE [LARGE SCALE GENOMIC DNA]</scope>
    <source>
        <strain evidence="8 9">Xinb3</strain>
        <tissue evidence="8">Complete organism</tissue>
    </source>
</reference>
<keyword evidence="5" id="KW-0325">Glycoprotein</keyword>
<dbReference type="SMART" id="SM00020">
    <property type="entry name" value="Tryp_SPc"/>
    <property type="match status" value="2"/>
</dbReference>
<evidence type="ECO:0000256" key="5">
    <source>
        <dbReference type="ARBA" id="ARBA00023180"/>
    </source>
</evidence>
<proteinExistence type="predicted"/>
<dbReference type="Pfam" id="PF00089">
    <property type="entry name" value="Trypsin"/>
    <property type="match status" value="2"/>
</dbReference>
<dbReference type="PANTHER" id="PTHR24252:SF7">
    <property type="entry name" value="HYALIN"/>
    <property type="match status" value="1"/>
</dbReference>
<comment type="caution">
    <text evidence="8">The sequence shown here is derived from an EMBL/GenBank/DDBJ whole genome shotgun (WGS) entry which is preliminary data.</text>
</comment>
<dbReference type="PROSITE" id="PS50240">
    <property type="entry name" value="TRYPSIN_DOM"/>
    <property type="match status" value="2"/>
</dbReference>
<dbReference type="FunFam" id="2.40.10.10:FF:000038">
    <property type="entry name" value="Serine protease"/>
    <property type="match status" value="1"/>
</dbReference>
<dbReference type="PROSITE" id="PS00135">
    <property type="entry name" value="TRYPSIN_SER"/>
    <property type="match status" value="1"/>
</dbReference>
<dbReference type="GO" id="GO:0004252">
    <property type="term" value="F:serine-type endopeptidase activity"/>
    <property type="evidence" value="ECO:0007669"/>
    <property type="project" value="InterPro"/>
</dbReference>
<keyword evidence="3 6" id="KW-0732">Signal</keyword>
<dbReference type="InterPro" id="IPR033116">
    <property type="entry name" value="TRYPSIN_SER"/>
</dbReference>
<evidence type="ECO:0000256" key="3">
    <source>
        <dbReference type="ARBA" id="ARBA00022729"/>
    </source>
</evidence>
<name>A0A164YWG1_9CRUS</name>
<feature type="signal peptide" evidence="6">
    <location>
        <begin position="1"/>
        <end position="15"/>
    </location>
</feature>
<dbReference type="PANTHER" id="PTHR24252">
    <property type="entry name" value="ACROSIN-RELATED"/>
    <property type="match status" value="1"/>
</dbReference>
<feature type="chain" id="PRO_5011955376" evidence="6">
    <location>
        <begin position="16"/>
        <end position="576"/>
    </location>
</feature>
<evidence type="ECO:0000313" key="8">
    <source>
        <dbReference type="EMBL" id="KZS15680.1"/>
    </source>
</evidence>
<dbReference type="AlphaFoldDB" id="A0A164YWG1"/>
<organism evidence="8 9">
    <name type="scientific">Daphnia magna</name>
    <dbReference type="NCBI Taxonomy" id="35525"/>
    <lineage>
        <taxon>Eukaryota</taxon>
        <taxon>Metazoa</taxon>
        <taxon>Ecdysozoa</taxon>
        <taxon>Arthropoda</taxon>
        <taxon>Crustacea</taxon>
        <taxon>Branchiopoda</taxon>
        <taxon>Diplostraca</taxon>
        <taxon>Cladocera</taxon>
        <taxon>Anomopoda</taxon>
        <taxon>Daphniidae</taxon>
        <taxon>Daphnia</taxon>
    </lineage>
</organism>
<gene>
    <name evidence="8" type="ORF">APZ42_018875</name>
</gene>
<dbReference type="STRING" id="35525.A0A164YWG1"/>
<dbReference type="InterPro" id="IPR009003">
    <property type="entry name" value="Peptidase_S1_PA"/>
</dbReference>
<dbReference type="Proteomes" id="UP000076858">
    <property type="component" value="Unassembled WGS sequence"/>
</dbReference>
<dbReference type="GO" id="GO:0006508">
    <property type="term" value="P:proteolysis"/>
    <property type="evidence" value="ECO:0007669"/>
    <property type="project" value="InterPro"/>
</dbReference>
<dbReference type="InterPro" id="IPR001314">
    <property type="entry name" value="Peptidase_S1A"/>
</dbReference>
<evidence type="ECO:0000256" key="2">
    <source>
        <dbReference type="ARBA" id="ARBA00022525"/>
    </source>
</evidence>
<evidence type="ECO:0000256" key="1">
    <source>
        <dbReference type="ARBA" id="ARBA00004613"/>
    </source>
</evidence>
<dbReference type="Gene3D" id="2.40.10.10">
    <property type="entry name" value="Trypsin-like serine proteases"/>
    <property type="match status" value="2"/>
</dbReference>
<dbReference type="FunFam" id="2.40.10.10:FF:000054">
    <property type="entry name" value="Complement C1r subcomponent"/>
    <property type="match status" value="1"/>
</dbReference>
<dbReference type="InterPro" id="IPR001254">
    <property type="entry name" value="Trypsin_dom"/>
</dbReference>
<dbReference type="OrthoDB" id="10059102at2759"/>
<feature type="domain" description="Peptidase S1" evidence="7">
    <location>
        <begin position="332"/>
        <end position="576"/>
    </location>
</feature>
<evidence type="ECO:0000259" key="7">
    <source>
        <dbReference type="PROSITE" id="PS50240"/>
    </source>
</evidence>
<comment type="subcellular location">
    <subcellularLocation>
        <location evidence="1">Secreted</location>
    </subcellularLocation>
</comment>
<feature type="domain" description="Peptidase S1" evidence="7">
    <location>
        <begin position="42"/>
        <end position="303"/>
    </location>
</feature>
<keyword evidence="4" id="KW-1015">Disulfide bond</keyword>
<keyword evidence="9" id="KW-1185">Reference proteome</keyword>
<dbReference type="PRINTS" id="PR00722">
    <property type="entry name" value="CHYMOTRYPSIN"/>
</dbReference>
<evidence type="ECO:0000256" key="6">
    <source>
        <dbReference type="SAM" id="SignalP"/>
    </source>
</evidence>
<accession>A0A164YWG1</accession>